<sequence>MVTPPAAPEEKPGIDVARAVRDIRLGRKLSQRQLATRMQVPRTYISKIENGKAVPTLSSLERLADALEVNICALLQDARSRREQDALAIWADPFLTEMAPLVSGLDALQRSMVMNQIREMASGRRRLA</sequence>
<dbReference type="Gene3D" id="1.10.260.40">
    <property type="entry name" value="lambda repressor-like DNA-binding domains"/>
    <property type="match status" value="1"/>
</dbReference>
<evidence type="ECO:0000259" key="2">
    <source>
        <dbReference type="PROSITE" id="PS50943"/>
    </source>
</evidence>
<dbReference type="EMBL" id="DTKL01000033">
    <property type="protein sequence ID" value="HGY94245.1"/>
    <property type="molecule type" value="Genomic_DNA"/>
</dbReference>
<proteinExistence type="predicted"/>
<dbReference type="PROSITE" id="PS50943">
    <property type="entry name" value="HTH_CROC1"/>
    <property type="match status" value="1"/>
</dbReference>
<dbReference type="InterPro" id="IPR001387">
    <property type="entry name" value="Cro/C1-type_HTH"/>
</dbReference>
<dbReference type="GO" id="GO:0005829">
    <property type="term" value="C:cytosol"/>
    <property type="evidence" value="ECO:0007669"/>
    <property type="project" value="TreeGrafter"/>
</dbReference>
<dbReference type="SMART" id="SM00530">
    <property type="entry name" value="HTH_XRE"/>
    <property type="match status" value="1"/>
</dbReference>
<reference evidence="3" key="1">
    <citation type="journal article" date="2020" name="mSystems">
        <title>Genome- and Community-Level Interaction Insights into Carbon Utilization and Element Cycling Functions of Hydrothermarchaeota in Hydrothermal Sediment.</title>
        <authorList>
            <person name="Zhou Z."/>
            <person name="Liu Y."/>
            <person name="Xu W."/>
            <person name="Pan J."/>
            <person name="Luo Z.H."/>
            <person name="Li M."/>
        </authorList>
    </citation>
    <scope>NUCLEOTIDE SEQUENCE [LARGE SCALE GENOMIC DNA]</scope>
    <source>
        <strain evidence="3">SpSt-855</strain>
    </source>
</reference>
<organism evidence="3">
    <name type="scientific">Acidobacterium capsulatum</name>
    <dbReference type="NCBI Taxonomy" id="33075"/>
    <lineage>
        <taxon>Bacteria</taxon>
        <taxon>Pseudomonadati</taxon>
        <taxon>Acidobacteriota</taxon>
        <taxon>Terriglobia</taxon>
        <taxon>Terriglobales</taxon>
        <taxon>Acidobacteriaceae</taxon>
        <taxon>Acidobacterium</taxon>
    </lineage>
</organism>
<dbReference type="SUPFAM" id="SSF47413">
    <property type="entry name" value="lambda repressor-like DNA-binding domains"/>
    <property type="match status" value="1"/>
</dbReference>
<dbReference type="PANTHER" id="PTHR46797:SF1">
    <property type="entry name" value="METHYLPHOSPHONATE SYNTHASE"/>
    <property type="match status" value="1"/>
</dbReference>
<dbReference type="InterPro" id="IPR050807">
    <property type="entry name" value="TransReg_Diox_bact_type"/>
</dbReference>
<dbReference type="PANTHER" id="PTHR46797">
    <property type="entry name" value="HTH-TYPE TRANSCRIPTIONAL REGULATOR"/>
    <property type="match status" value="1"/>
</dbReference>
<dbReference type="AlphaFoldDB" id="A0A7V5CTM0"/>
<gene>
    <name evidence="3" type="ORF">ENW50_06115</name>
</gene>
<evidence type="ECO:0000256" key="1">
    <source>
        <dbReference type="ARBA" id="ARBA00023125"/>
    </source>
</evidence>
<keyword evidence="1" id="KW-0238">DNA-binding</keyword>
<comment type="caution">
    <text evidence="3">The sequence shown here is derived from an EMBL/GenBank/DDBJ whole genome shotgun (WGS) entry which is preliminary data.</text>
</comment>
<accession>A0A7V5CTM0</accession>
<dbReference type="Pfam" id="PF01381">
    <property type="entry name" value="HTH_3"/>
    <property type="match status" value="1"/>
</dbReference>
<feature type="domain" description="HTH cro/C1-type" evidence="2">
    <location>
        <begin position="20"/>
        <end position="74"/>
    </location>
</feature>
<protein>
    <submittedName>
        <fullName evidence="3">Helix-turn-helix domain-containing protein</fullName>
    </submittedName>
</protein>
<dbReference type="CDD" id="cd00093">
    <property type="entry name" value="HTH_XRE"/>
    <property type="match status" value="1"/>
</dbReference>
<evidence type="ECO:0000313" key="3">
    <source>
        <dbReference type="EMBL" id="HGY94245.1"/>
    </source>
</evidence>
<dbReference type="GO" id="GO:0003677">
    <property type="term" value="F:DNA binding"/>
    <property type="evidence" value="ECO:0007669"/>
    <property type="project" value="UniProtKB-KW"/>
</dbReference>
<name>A0A7V5CTM0_9BACT</name>
<dbReference type="InterPro" id="IPR010982">
    <property type="entry name" value="Lambda_DNA-bd_dom_sf"/>
</dbReference>
<dbReference type="GO" id="GO:0003700">
    <property type="term" value="F:DNA-binding transcription factor activity"/>
    <property type="evidence" value="ECO:0007669"/>
    <property type="project" value="TreeGrafter"/>
</dbReference>